<keyword evidence="2" id="KW-1185">Reference proteome</keyword>
<proteinExistence type="predicted"/>
<organism evidence="1 2">
    <name type="scientific">Symbiodinium microadriaticum</name>
    <name type="common">Dinoflagellate</name>
    <name type="synonym">Zooxanthella microadriatica</name>
    <dbReference type="NCBI Taxonomy" id="2951"/>
    <lineage>
        <taxon>Eukaryota</taxon>
        <taxon>Sar</taxon>
        <taxon>Alveolata</taxon>
        <taxon>Dinophyceae</taxon>
        <taxon>Suessiales</taxon>
        <taxon>Symbiodiniaceae</taxon>
        <taxon>Symbiodinium</taxon>
    </lineage>
</organism>
<comment type="caution">
    <text evidence="1">The sequence shown here is derived from an EMBL/GenBank/DDBJ whole genome shotgun (WGS) entry which is preliminary data.</text>
</comment>
<dbReference type="Proteomes" id="UP000186817">
    <property type="component" value="Unassembled WGS sequence"/>
</dbReference>
<accession>A0A1Q9BRV3</accession>
<evidence type="ECO:0000313" key="1">
    <source>
        <dbReference type="EMBL" id="OLP73364.1"/>
    </source>
</evidence>
<name>A0A1Q9BRV3_SYMMI</name>
<gene>
    <name evidence="1" type="ORF">AK812_SmicGene47423</name>
</gene>
<reference evidence="1 2" key="1">
    <citation type="submission" date="2016-02" db="EMBL/GenBank/DDBJ databases">
        <title>Genome analysis of coral dinoflagellate symbionts highlights evolutionary adaptations to a symbiotic lifestyle.</title>
        <authorList>
            <person name="Aranda M."/>
            <person name="Li Y."/>
            <person name="Liew Y.J."/>
            <person name="Baumgarten S."/>
            <person name="Simakov O."/>
            <person name="Wilson M."/>
            <person name="Piel J."/>
            <person name="Ashoor H."/>
            <person name="Bougouffa S."/>
            <person name="Bajic V.B."/>
            <person name="Ryu T."/>
            <person name="Ravasi T."/>
            <person name="Bayer T."/>
            <person name="Micklem G."/>
            <person name="Kim H."/>
            <person name="Bhak J."/>
            <person name="Lajeunesse T.C."/>
            <person name="Voolstra C.R."/>
        </authorList>
    </citation>
    <scope>NUCLEOTIDE SEQUENCE [LARGE SCALE GENOMIC DNA]</scope>
    <source>
        <strain evidence="1 2">CCMP2467</strain>
    </source>
</reference>
<dbReference type="AlphaFoldDB" id="A0A1Q9BRV3"/>
<protein>
    <recommendedName>
        <fullName evidence="3">Tyrosine-protein kinase ephrin type A/B receptor-like domain-containing protein</fullName>
    </recommendedName>
</protein>
<dbReference type="SUPFAM" id="SSF57586">
    <property type="entry name" value="TNF receptor-like"/>
    <property type="match status" value="1"/>
</dbReference>
<evidence type="ECO:0008006" key="3">
    <source>
        <dbReference type="Google" id="ProtNLM"/>
    </source>
</evidence>
<sequence length="36" mass="3638">MTKAPKLSCSACPAGSTPSFDRTLCARCPSGTYASA</sequence>
<feature type="non-terminal residue" evidence="1">
    <location>
        <position position="36"/>
    </location>
</feature>
<evidence type="ECO:0000313" key="2">
    <source>
        <dbReference type="Proteomes" id="UP000186817"/>
    </source>
</evidence>
<dbReference type="EMBL" id="LSRX01005669">
    <property type="protein sequence ID" value="OLP73364.1"/>
    <property type="molecule type" value="Genomic_DNA"/>
</dbReference>